<keyword evidence="4 7" id="KW-0812">Transmembrane</keyword>
<keyword evidence="6 7" id="KW-0472">Membrane</keyword>
<dbReference type="Proteomes" id="UP000317344">
    <property type="component" value="Chromosome"/>
</dbReference>
<feature type="domain" description="Major facilitator superfamily (MFS) profile" evidence="8">
    <location>
        <begin position="22"/>
        <end position="414"/>
    </location>
</feature>
<name>A0A516X0W5_9ACTN</name>
<dbReference type="PANTHER" id="PTHR23517">
    <property type="entry name" value="RESISTANCE PROTEIN MDTM, PUTATIVE-RELATED-RELATED"/>
    <property type="match status" value="1"/>
</dbReference>
<feature type="transmembrane region" description="Helical" evidence="7">
    <location>
        <begin position="22"/>
        <end position="45"/>
    </location>
</feature>
<feature type="transmembrane region" description="Helical" evidence="7">
    <location>
        <begin position="322"/>
        <end position="340"/>
    </location>
</feature>
<dbReference type="GO" id="GO:0022857">
    <property type="term" value="F:transmembrane transporter activity"/>
    <property type="evidence" value="ECO:0007669"/>
    <property type="project" value="InterPro"/>
</dbReference>
<evidence type="ECO:0000256" key="7">
    <source>
        <dbReference type="SAM" id="Phobius"/>
    </source>
</evidence>
<evidence type="ECO:0000256" key="3">
    <source>
        <dbReference type="ARBA" id="ARBA00022475"/>
    </source>
</evidence>
<feature type="transmembrane region" description="Helical" evidence="7">
    <location>
        <begin position="89"/>
        <end position="107"/>
    </location>
</feature>
<protein>
    <submittedName>
        <fullName evidence="9">MFS transporter</fullName>
    </submittedName>
</protein>
<evidence type="ECO:0000256" key="6">
    <source>
        <dbReference type="ARBA" id="ARBA00023136"/>
    </source>
</evidence>
<dbReference type="InterPro" id="IPR020846">
    <property type="entry name" value="MFS_dom"/>
</dbReference>
<feature type="transmembrane region" description="Helical" evidence="7">
    <location>
        <begin position="388"/>
        <end position="410"/>
    </location>
</feature>
<dbReference type="InterPro" id="IPR036259">
    <property type="entry name" value="MFS_trans_sf"/>
</dbReference>
<keyword evidence="2" id="KW-0813">Transport</keyword>
<dbReference type="KEGG" id="toy:FO059_04290"/>
<keyword evidence="5 7" id="KW-1133">Transmembrane helix</keyword>
<dbReference type="EMBL" id="CP041765">
    <property type="protein sequence ID" value="QDQ96703.1"/>
    <property type="molecule type" value="Genomic_DNA"/>
</dbReference>
<reference evidence="9 10" key="1">
    <citation type="submission" date="2019-07" db="EMBL/GenBank/DDBJ databases">
        <title>Tomitella cavernea sp. nov., an actinomycete isolated from soil.</title>
        <authorList>
            <person name="Cheng J."/>
        </authorList>
    </citation>
    <scope>NUCLEOTIDE SEQUENCE [LARGE SCALE GENOMIC DNA]</scope>
    <source>
        <strain evidence="9 10">HY188</strain>
    </source>
</reference>
<feature type="transmembrane region" description="Helical" evidence="7">
    <location>
        <begin position="270"/>
        <end position="290"/>
    </location>
</feature>
<dbReference type="GO" id="GO:0005886">
    <property type="term" value="C:plasma membrane"/>
    <property type="evidence" value="ECO:0007669"/>
    <property type="project" value="UniProtKB-SubCell"/>
</dbReference>
<sequence length="416" mass="41983">MGSPPASSTPGRHDHAGARPRTGFAVVGLLFFATMGYGTVTTPLWPLYQDRDHFGPTMVTVVFSMYAVGTVATLMFAGSLSDRFGRTRILAAAAALGIASVLVFLLWQSVPGLLTARLVQGMGVGLTTSTATAAMVELGHRGAVRRPATSATTATTLANLGGLGAGALIGGMISEWVPGPLTAPFIFFGAAIAVAGLALTLVPETAPRGQGPAPATPHRRAGALIAVPRGKAGVYFCSGALGLTAFAVFGTFTALVPVILADVLESPGRVLSGVLVMLVMGTAAGAQLLLRNARTRTLASAGVALYPVGWLLTALAVHASSLALFIVSSVVAGTAAGLLFKTGSSTVDRIADPQRRAGAHSGFFLISYIGMALPVIGLAALGGVIGTVWSVVIFGLVLAAAAGAGMAGAVPRMRGR</sequence>
<feature type="transmembrane region" description="Helical" evidence="7">
    <location>
        <begin position="297"/>
        <end position="316"/>
    </location>
</feature>
<feature type="transmembrane region" description="Helical" evidence="7">
    <location>
        <begin position="57"/>
        <end position="77"/>
    </location>
</feature>
<feature type="transmembrane region" description="Helical" evidence="7">
    <location>
        <begin position="151"/>
        <end position="173"/>
    </location>
</feature>
<evidence type="ECO:0000313" key="9">
    <source>
        <dbReference type="EMBL" id="QDQ96703.1"/>
    </source>
</evidence>
<evidence type="ECO:0000313" key="10">
    <source>
        <dbReference type="Proteomes" id="UP000317344"/>
    </source>
</evidence>
<keyword evidence="3" id="KW-1003">Cell membrane</keyword>
<dbReference type="RefSeq" id="WP_143906653.1">
    <property type="nucleotide sequence ID" value="NZ_CP041765.1"/>
</dbReference>
<dbReference type="Gene3D" id="1.20.1250.20">
    <property type="entry name" value="MFS general substrate transporter like domains"/>
    <property type="match status" value="1"/>
</dbReference>
<feature type="transmembrane region" description="Helical" evidence="7">
    <location>
        <begin position="185"/>
        <end position="202"/>
    </location>
</feature>
<evidence type="ECO:0000256" key="4">
    <source>
        <dbReference type="ARBA" id="ARBA00022692"/>
    </source>
</evidence>
<reference evidence="9 10" key="2">
    <citation type="submission" date="2019-07" db="EMBL/GenBank/DDBJ databases">
        <authorList>
            <person name="Huang Y."/>
        </authorList>
    </citation>
    <scope>NUCLEOTIDE SEQUENCE [LARGE SCALE GENOMIC DNA]</scope>
    <source>
        <strain evidence="9 10">HY188</strain>
    </source>
</reference>
<dbReference type="PANTHER" id="PTHR23517:SF13">
    <property type="entry name" value="MAJOR FACILITATOR SUPERFAMILY MFS_1"/>
    <property type="match status" value="1"/>
</dbReference>
<dbReference type="PROSITE" id="PS50850">
    <property type="entry name" value="MFS"/>
    <property type="match status" value="1"/>
</dbReference>
<evidence type="ECO:0000256" key="5">
    <source>
        <dbReference type="ARBA" id="ARBA00022989"/>
    </source>
</evidence>
<gene>
    <name evidence="9" type="ORF">FO059_04290</name>
</gene>
<dbReference type="InterPro" id="IPR011701">
    <property type="entry name" value="MFS"/>
</dbReference>
<dbReference type="InterPro" id="IPR050171">
    <property type="entry name" value="MFS_Transporters"/>
</dbReference>
<feature type="transmembrane region" description="Helical" evidence="7">
    <location>
        <begin position="119"/>
        <end position="139"/>
    </location>
</feature>
<dbReference type="OrthoDB" id="3177957at2"/>
<feature type="transmembrane region" description="Helical" evidence="7">
    <location>
        <begin position="361"/>
        <end position="382"/>
    </location>
</feature>
<evidence type="ECO:0000256" key="2">
    <source>
        <dbReference type="ARBA" id="ARBA00022448"/>
    </source>
</evidence>
<dbReference type="AlphaFoldDB" id="A0A516X0W5"/>
<accession>A0A516X0W5</accession>
<organism evidence="9 10">
    <name type="scientific">Tomitella fengzijianii</name>
    <dbReference type="NCBI Taxonomy" id="2597660"/>
    <lineage>
        <taxon>Bacteria</taxon>
        <taxon>Bacillati</taxon>
        <taxon>Actinomycetota</taxon>
        <taxon>Actinomycetes</taxon>
        <taxon>Mycobacteriales</taxon>
        <taxon>Tomitella</taxon>
    </lineage>
</organism>
<dbReference type="Pfam" id="PF07690">
    <property type="entry name" value="MFS_1"/>
    <property type="match status" value="1"/>
</dbReference>
<keyword evidence="10" id="KW-1185">Reference proteome</keyword>
<dbReference type="SUPFAM" id="SSF103473">
    <property type="entry name" value="MFS general substrate transporter"/>
    <property type="match status" value="1"/>
</dbReference>
<proteinExistence type="predicted"/>
<evidence type="ECO:0000259" key="8">
    <source>
        <dbReference type="PROSITE" id="PS50850"/>
    </source>
</evidence>
<comment type="subcellular location">
    <subcellularLocation>
        <location evidence="1">Cell membrane</location>
        <topology evidence="1">Multi-pass membrane protein</topology>
    </subcellularLocation>
</comment>
<feature type="transmembrane region" description="Helical" evidence="7">
    <location>
        <begin position="234"/>
        <end position="258"/>
    </location>
</feature>
<evidence type="ECO:0000256" key="1">
    <source>
        <dbReference type="ARBA" id="ARBA00004651"/>
    </source>
</evidence>